<dbReference type="SUPFAM" id="SSF52047">
    <property type="entry name" value="RNI-like"/>
    <property type="match status" value="1"/>
</dbReference>
<evidence type="ECO:0000313" key="8">
    <source>
        <dbReference type="Proteomes" id="UP001642260"/>
    </source>
</evidence>
<evidence type="ECO:0000256" key="2">
    <source>
        <dbReference type="ARBA" id="ARBA00004496"/>
    </source>
</evidence>
<dbReference type="InterPro" id="IPR025265">
    <property type="entry name" value="WPP_dom"/>
</dbReference>
<protein>
    <recommendedName>
        <fullName evidence="6">WPP domain-containing protein</fullName>
    </recommendedName>
</protein>
<keyword evidence="4" id="KW-0539">Nucleus</keyword>
<dbReference type="SMART" id="SM00368">
    <property type="entry name" value="LRR_RI"/>
    <property type="match status" value="10"/>
</dbReference>
<dbReference type="Gene3D" id="3.80.10.10">
    <property type="entry name" value="Ribonuclease Inhibitor"/>
    <property type="match status" value="2"/>
</dbReference>
<gene>
    <name evidence="7" type="ORF">ERUC_LOCUS8279</name>
</gene>
<dbReference type="Pfam" id="PF13516">
    <property type="entry name" value="LRR_6"/>
    <property type="match status" value="2"/>
</dbReference>
<dbReference type="PANTHER" id="PTHR46761">
    <property type="entry name" value="RAN GTPASE-ACTIVATING PROTEIN 1"/>
    <property type="match status" value="1"/>
</dbReference>
<evidence type="ECO:0000256" key="5">
    <source>
        <dbReference type="SAM" id="MobiDB-lite"/>
    </source>
</evidence>
<sequence length="540" mass="59518">MDDHSVKTPTVSSIKMWPPSKSTRLTLIDRMTNNLTTPSIFSRKYGLLTPQQAEEDSKRIEELAFASANKHFHNEPDGGGDGTSAVQIYAKESSKLMLQVIKRGPKEVESMNNNTITDTLFDLSGGVRAFIEEAEARELLKPLTDPNNSFTKIRFTNRSFGSEAAKFAVSVLSLVKDQLIEVDLSDFVAGRPEAEALEVMSMFSSALEGSKLSFLDLSDNALGEKGIRAFASLIKSQYDLEELYLMNDGISEDAAKAVRELLPSTSKMKVLHFHNNMTGDEGAVAIAEIVKQCPSLEDFRCSSTRIGSEGGVALAEALESCSNLRKLDLRDNMFGVEGGVALAKTLSVLTELTEIYMSYLNLEDEGTEAIAEALIKSAPSLQVLELAGNDITVKSTGRLADCIASKRFLWKLNLSENELKDEGSILIAKALDEGHEQLAEVDMSTNMMRRAGARALAQTVLKKYKFKLLNINGNFISEEGVEEVIDMFKDFPDKLGLLDDNDPEGEDFEDEEEEEEEEGEEDSELEAKLGGLKIKQEEEE</sequence>
<name>A0ABC8JAR0_ERUVS</name>
<evidence type="ECO:0000256" key="4">
    <source>
        <dbReference type="ARBA" id="ARBA00023242"/>
    </source>
</evidence>
<dbReference type="InterPro" id="IPR001611">
    <property type="entry name" value="Leu-rich_rpt"/>
</dbReference>
<feature type="region of interest" description="Disordered" evidence="5">
    <location>
        <begin position="495"/>
        <end position="540"/>
    </location>
</feature>
<dbReference type="InterPro" id="IPR032675">
    <property type="entry name" value="LRR_dom_sf"/>
</dbReference>
<dbReference type="Gene3D" id="1.10.246.200">
    <property type="entry name" value="WPP domain"/>
    <property type="match status" value="1"/>
</dbReference>
<organism evidence="7 8">
    <name type="scientific">Eruca vesicaria subsp. sativa</name>
    <name type="common">Garden rocket</name>
    <name type="synonym">Eruca sativa</name>
    <dbReference type="NCBI Taxonomy" id="29727"/>
    <lineage>
        <taxon>Eukaryota</taxon>
        <taxon>Viridiplantae</taxon>
        <taxon>Streptophyta</taxon>
        <taxon>Embryophyta</taxon>
        <taxon>Tracheophyta</taxon>
        <taxon>Spermatophyta</taxon>
        <taxon>Magnoliopsida</taxon>
        <taxon>eudicotyledons</taxon>
        <taxon>Gunneridae</taxon>
        <taxon>Pentapetalae</taxon>
        <taxon>rosids</taxon>
        <taxon>malvids</taxon>
        <taxon>Brassicales</taxon>
        <taxon>Brassicaceae</taxon>
        <taxon>Brassiceae</taxon>
        <taxon>Eruca</taxon>
    </lineage>
</organism>
<dbReference type="AlphaFoldDB" id="A0ABC8JAR0"/>
<feature type="domain" description="WPP" evidence="6">
    <location>
        <begin position="13"/>
        <end position="107"/>
    </location>
</feature>
<evidence type="ECO:0000256" key="1">
    <source>
        <dbReference type="ARBA" id="ARBA00004123"/>
    </source>
</evidence>
<dbReference type="Proteomes" id="UP001642260">
    <property type="component" value="Unassembled WGS sequence"/>
</dbReference>
<dbReference type="PANTHER" id="PTHR46761:SF2">
    <property type="entry name" value="RAN GTPASE-ACTIVATING PROTEIN 1"/>
    <property type="match status" value="1"/>
</dbReference>
<keyword evidence="3" id="KW-0963">Cytoplasm</keyword>
<evidence type="ECO:0000259" key="6">
    <source>
        <dbReference type="Pfam" id="PF13943"/>
    </source>
</evidence>
<dbReference type="GO" id="GO:0005737">
    <property type="term" value="C:cytoplasm"/>
    <property type="evidence" value="ECO:0007669"/>
    <property type="project" value="UniProtKB-SubCell"/>
</dbReference>
<keyword evidence="8" id="KW-1185">Reference proteome</keyword>
<comment type="caution">
    <text evidence="7">The sequence shown here is derived from an EMBL/GenBank/DDBJ whole genome shotgun (WGS) entry which is preliminary data.</text>
</comment>
<dbReference type="InterPro" id="IPR045203">
    <property type="entry name" value="RanGAP1/2"/>
</dbReference>
<reference evidence="7 8" key="1">
    <citation type="submission" date="2022-03" db="EMBL/GenBank/DDBJ databases">
        <authorList>
            <person name="Macdonald S."/>
            <person name="Ahmed S."/>
            <person name="Newling K."/>
        </authorList>
    </citation>
    <scope>NUCLEOTIDE SEQUENCE [LARGE SCALE GENOMIC DNA]</scope>
</reference>
<dbReference type="GO" id="GO:0005634">
    <property type="term" value="C:nucleus"/>
    <property type="evidence" value="ECO:0007669"/>
    <property type="project" value="UniProtKB-SubCell"/>
</dbReference>
<comment type="subcellular location">
    <subcellularLocation>
        <location evidence="2">Cytoplasm</location>
    </subcellularLocation>
    <subcellularLocation>
        <location evidence="1">Nucleus</location>
    </subcellularLocation>
</comment>
<dbReference type="Pfam" id="PF13943">
    <property type="entry name" value="WPP"/>
    <property type="match status" value="1"/>
</dbReference>
<evidence type="ECO:0000256" key="3">
    <source>
        <dbReference type="ARBA" id="ARBA00022490"/>
    </source>
</evidence>
<evidence type="ECO:0000313" key="7">
    <source>
        <dbReference type="EMBL" id="CAH8318713.1"/>
    </source>
</evidence>
<accession>A0ABC8JAR0</accession>
<proteinExistence type="predicted"/>
<dbReference type="InterPro" id="IPR038214">
    <property type="entry name" value="WPP_sf"/>
</dbReference>
<feature type="compositionally biased region" description="Acidic residues" evidence="5">
    <location>
        <begin position="499"/>
        <end position="524"/>
    </location>
</feature>
<dbReference type="EMBL" id="CAKOAT010087044">
    <property type="protein sequence ID" value="CAH8318713.1"/>
    <property type="molecule type" value="Genomic_DNA"/>
</dbReference>